<protein>
    <recommendedName>
        <fullName evidence="2">FecR protein domain-containing protein</fullName>
    </recommendedName>
</protein>
<name>A0A0F6YKD4_9BACT</name>
<proteinExistence type="predicted"/>
<dbReference type="Proteomes" id="UP000034883">
    <property type="component" value="Chromosome"/>
</dbReference>
<dbReference type="RefSeq" id="WP_053235385.1">
    <property type="nucleotide sequence ID" value="NZ_CP011125.1"/>
</dbReference>
<gene>
    <name evidence="3" type="ORF">DB32_005365</name>
</gene>
<organism evidence="3 4">
    <name type="scientific">Sandaracinus amylolyticus</name>
    <dbReference type="NCBI Taxonomy" id="927083"/>
    <lineage>
        <taxon>Bacteria</taxon>
        <taxon>Pseudomonadati</taxon>
        <taxon>Myxococcota</taxon>
        <taxon>Polyangia</taxon>
        <taxon>Polyangiales</taxon>
        <taxon>Sandaracinaceae</taxon>
        <taxon>Sandaracinus</taxon>
    </lineage>
</organism>
<feature type="region of interest" description="Disordered" evidence="1">
    <location>
        <begin position="15"/>
        <end position="53"/>
    </location>
</feature>
<dbReference type="AlphaFoldDB" id="A0A0F6YKD4"/>
<evidence type="ECO:0000256" key="1">
    <source>
        <dbReference type="SAM" id="MobiDB-lite"/>
    </source>
</evidence>
<dbReference type="EMBL" id="CP011125">
    <property type="protein sequence ID" value="AKF08216.1"/>
    <property type="molecule type" value="Genomic_DNA"/>
</dbReference>
<sequence>MRFFALAALLITACGGGEDERPPRSASAPQAAVERHAGEPVEVIGTPPDQPPARLARATGDVLRSRGPIEAGAPLEAGDGLVVRGEGRADVDLGDGGRVSLGPDTELRIGDGGPAQVVLLEGSLHAAVPAGPAGPRPPLRIATAHASIDLGGSGELFVRAHRTGTWVASLAGLGTVATGEVDGRRRLRVIELPPGRAIFVGARLAEPTDGPTRLDDARSAAVTIFEGAAEPEAARLTRELDDAASRLDESLLWLEAETRRGLDLTTQHREAVRAGRADEGMRLQRELVTHSQQLYALRQVATARWERLHASALATAHVPGTTPSTHAETRRDRVASLLGL</sequence>
<accession>A0A0F6YKD4</accession>
<dbReference type="InterPro" id="IPR006860">
    <property type="entry name" value="FecR"/>
</dbReference>
<evidence type="ECO:0000313" key="4">
    <source>
        <dbReference type="Proteomes" id="UP000034883"/>
    </source>
</evidence>
<feature type="domain" description="FecR protein" evidence="2">
    <location>
        <begin position="85"/>
        <end position="171"/>
    </location>
</feature>
<dbReference type="KEGG" id="samy:DB32_005365"/>
<dbReference type="Pfam" id="PF04773">
    <property type="entry name" value="FecR"/>
    <property type="match status" value="1"/>
</dbReference>
<evidence type="ECO:0000259" key="2">
    <source>
        <dbReference type="Pfam" id="PF04773"/>
    </source>
</evidence>
<reference evidence="3 4" key="1">
    <citation type="submission" date="2015-03" db="EMBL/GenBank/DDBJ databases">
        <title>Genome assembly of Sandaracinus amylolyticus DSM 53668.</title>
        <authorList>
            <person name="Sharma G."/>
            <person name="Subramanian S."/>
        </authorList>
    </citation>
    <scope>NUCLEOTIDE SEQUENCE [LARGE SCALE GENOMIC DNA]</scope>
    <source>
        <strain evidence="3 4">DSM 53668</strain>
    </source>
</reference>
<dbReference type="STRING" id="927083.DB32_005365"/>
<keyword evidence="4" id="KW-1185">Reference proteome</keyword>
<evidence type="ECO:0000313" key="3">
    <source>
        <dbReference type="EMBL" id="AKF08216.1"/>
    </source>
</evidence>